<dbReference type="EC" id="6.2.-.-" evidence="8"/>
<dbReference type="Pfam" id="PF22521">
    <property type="entry name" value="HypF_C_2"/>
    <property type="match status" value="1"/>
</dbReference>
<organism evidence="12 13">
    <name type="scientific">Halarcobacter anaerophilus</name>
    <dbReference type="NCBI Taxonomy" id="877500"/>
    <lineage>
        <taxon>Bacteria</taxon>
        <taxon>Pseudomonadati</taxon>
        <taxon>Campylobacterota</taxon>
        <taxon>Epsilonproteobacteria</taxon>
        <taxon>Campylobacterales</taxon>
        <taxon>Arcobacteraceae</taxon>
        <taxon>Halarcobacter</taxon>
    </lineage>
</organism>
<keyword evidence="5" id="KW-0863">Zinc-finger</keyword>
<keyword evidence="12" id="KW-0808">Transferase</keyword>
<evidence type="ECO:0000313" key="12">
    <source>
        <dbReference type="EMBL" id="RXJ63330.1"/>
    </source>
</evidence>
<dbReference type="NCBIfam" id="TIGR00143">
    <property type="entry name" value="hypF"/>
    <property type="match status" value="1"/>
</dbReference>
<dbReference type="InterPro" id="IPR011125">
    <property type="entry name" value="Znf_HypF"/>
</dbReference>
<dbReference type="PANTHER" id="PTHR42959">
    <property type="entry name" value="CARBAMOYLTRANSFERASE"/>
    <property type="match status" value="1"/>
</dbReference>
<comment type="similarity">
    <text evidence="2 8">Belongs to the carbamoyltransferase HypF family.</text>
</comment>
<dbReference type="InterPro" id="IPR001792">
    <property type="entry name" value="Acylphosphatase-like_dom"/>
</dbReference>
<dbReference type="Gene3D" id="3.30.420.40">
    <property type="match status" value="1"/>
</dbReference>
<dbReference type="InterPro" id="IPR051060">
    <property type="entry name" value="Carbamoyltrans_HypF-like"/>
</dbReference>
<dbReference type="PROSITE" id="PS51160">
    <property type="entry name" value="ACYLPHOSPHATASE_3"/>
    <property type="match status" value="1"/>
</dbReference>
<dbReference type="GO" id="GO:0008270">
    <property type="term" value="F:zinc ion binding"/>
    <property type="evidence" value="ECO:0007669"/>
    <property type="project" value="UniProtKB-KW"/>
</dbReference>
<keyword evidence="13" id="KW-1185">Reference proteome</keyword>
<evidence type="ECO:0000259" key="10">
    <source>
        <dbReference type="PROSITE" id="PS51160"/>
    </source>
</evidence>
<protein>
    <recommendedName>
        <fullName evidence="8">Carbamoyltransferase</fullName>
        <ecNumber evidence="8">6.2.-.-</ecNumber>
    </recommendedName>
</protein>
<keyword evidence="9" id="KW-0378">Hydrolase</keyword>
<gene>
    <name evidence="12" type="primary">hypF</name>
    <name evidence="12" type="ORF">CRV06_06545</name>
</gene>
<dbReference type="GO" id="GO:0003998">
    <property type="term" value="F:acylphosphatase activity"/>
    <property type="evidence" value="ECO:0007669"/>
    <property type="project" value="UniProtKB-EC"/>
</dbReference>
<evidence type="ECO:0000256" key="7">
    <source>
        <dbReference type="ARBA" id="ARBA00048220"/>
    </source>
</evidence>
<dbReference type="Proteomes" id="UP000290191">
    <property type="component" value="Unassembled WGS sequence"/>
</dbReference>
<dbReference type="UniPathway" id="UPA00335"/>
<comment type="pathway">
    <text evidence="1">Protein modification; [NiFe] hydrogenase maturation.</text>
</comment>
<dbReference type="Pfam" id="PF07503">
    <property type="entry name" value="zf-HYPF"/>
    <property type="match status" value="2"/>
</dbReference>
<feature type="active site" evidence="9">
    <location>
        <position position="36"/>
    </location>
</feature>
<dbReference type="PROSITE" id="PS51163">
    <property type="entry name" value="YRDC"/>
    <property type="match status" value="1"/>
</dbReference>
<dbReference type="EMBL" id="PDKO01000004">
    <property type="protein sequence ID" value="RXJ63330.1"/>
    <property type="molecule type" value="Genomic_DNA"/>
</dbReference>
<name>A0A4Q0Y011_9BACT</name>
<evidence type="ECO:0000256" key="6">
    <source>
        <dbReference type="ARBA" id="ARBA00022833"/>
    </source>
</evidence>
<dbReference type="STRING" id="877500.GCA_000935065_00494"/>
<dbReference type="Pfam" id="PF01300">
    <property type="entry name" value="Sua5_yciO_yrdC"/>
    <property type="match status" value="1"/>
</dbReference>
<comment type="catalytic activity">
    <reaction evidence="9">
        <text>an acyl phosphate + H2O = a carboxylate + phosphate + H(+)</text>
        <dbReference type="Rhea" id="RHEA:14965"/>
        <dbReference type="ChEBI" id="CHEBI:15377"/>
        <dbReference type="ChEBI" id="CHEBI:15378"/>
        <dbReference type="ChEBI" id="CHEBI:29067"/>
        <dbReference type="ChEBI" id="CHEBI:43474"/>
        <dbReference type="ChEBI" id="CHEBI:59918"/>
        <dbReference type="EC" id="3.6.1.7"/>
    </reaction>
</comment>
<dbReference type="SUPFAM" id="SSF54975">
    <property type="entry name" value="Acylphosphatase/BLUF domain-like"/>
    <property type="match status" value="1"/>
</dbReference>
<evidence type="ECO:0000256" key="8">
    <source>
        <dbReference type="PIRNR" id="PIRNR006256"/>
    </source>
</evidence>
<dbReference type="GO" id="GO:0016743">
    <property type="term" value="F:carboxyl- or carbamoyltransferase activity"/>
    <property type="evidence" value="ECO:0007669"/>
    <property type="project" value="UniProtKB-UniRule"/>
</dbReference>
<dbReference type="Pfam" id="PF17788">
    <property type="entry name" value="HypF_C"/>
    <property type="match status" value="1"/>
</dbReference>
<dbReference type="PIRSF" id="PIRSF006256">
    <property type="entry name" value="CMPcnvr_hdrg_mat"/>
    <property type="match status" value="1"/>
</dbReference>
<accession>A0A4Q0Y011</accession>
<feature type="active site" evidence="9">
    <location>
        <position position="18"/>
    </location>
</feature>
<dbReference type="GO" id="GO:0051604">
    <property type="term" value="P:protein maturation"/>
    <property type="evidence" value="ECO:0007669"/>
    <property type="project" value="TreeGrafter"/>
</dbReference>
<evidence type="ECO:0000256" key="9">
    <source>
        <dbReference type="PROSITE-ProRule" id="PRU00520"/>
    </source>
</evidence>
<sequence length="739" mass="83709">MKAVYIEVKGIVQGVGFRPFVFNLAISNNLAGWVNNDDRGVNIVLEGSSLNIENFIETLKKTPPPLAKIDSLETKEIKAKEYKKFEIKKSETTSNKTTIISPDMAICEDCINDINDKNNFRYNYALTNCTNCGPRYSIIKTVPYDRCNTSMSDFIMCEDCQKEYEEPSNRRYHAQPVSCEKCGPKIALYDKNNNLISEDNKAIKEIALKINSGEIVAIKGMGGFHLICDATNDKTVELLRKRKNRPAKPFAVMFKDIKQLKEFADFTKKEEEIITSKEKPITLIKAKSSSLSFFVAPNIDRLGCFIAYTPLHIILFKYLKNPIIATSANLSDEPIIRQKDELLEKLANVVDFILDYDREIVNACDDSVVQVVNNEISVLRNARGYAPTSLKAEKKTAKKILALGANQKATIALAFEDNLILSPHIGDLNSITSLEYFERTIETFKRFYDFEPELIVCDKHPNYESTKWALKQNIKTVQIQHHYAHALSTMAEYGLDEDVLAFCFDGTGYGDDGNIWGGEVFLANKKEYKRVNHFKYFRLIGGEKSIKEPKRVALSLLFETFSLDEVLKLDTPTVNAFSVNEIKLLHTVWQKGLNAPLTSSVGRIFDAVASFSSIAQTQTYEGETGLQIEQAYDKKIKEFYSYEIKNGNIDLTKAVEELIKDKQKELICSKFINMLVDIIITISLKYDLPIVLTGGVFQNKTLLELVCKKLEKEGKKYYYSKRVPLNDGGIALGQLYSQI</sequence>
<dbReference type="SUPFAM" id="SSF55821">
    <property type="entry name" value="YrdC/RibB"/>
    <property type="match status" value="1"/>
</dbReference>
<evidence type="ECO:0000313" key="13">
    <source>
        <dbReference type="Proteomes" id="UP000290191"/>
    </source>
</evidence>
<reference evidence="12 13" key="1">
    <citation type="submission" date="2017-10" db="EMBL/GenBank/DDBJ databases">
        <title>Genomics of the genus Arcobacter.</title>
        <authorList>
            <person name="Perez-Cataluna A."/>
            <person name="Figueras M.J."/>
        </authorList>
    </citation>
    <scope>NUCLEOTIDE SEQUENCE [LARGE SCALE GENOMIC DNA]</scope>
    <source>
        <strain evidence="12 13">DSM 24636</strain>
    </source>
</reference>
<dbReference type="Gene3D" id="3.30.420.360">
    <property type="match status" value="1"/>
</dbReference>
<feature type="domain" description="YrdC-like" evidence="11">
    <location>
        <begin position="200"/>
        <end position="384"/>
    </location>
</feature>
<dbReference type="Gene3D" id="3.90.870.50">
    <property type="match status" value="1"/>
</dbReference>
<dbReference type="Gene3D" id="3.30.110.120">
    <property type="match status" value="1"/>
</dbReference>
<keyword evidence="3" id="KW-0436">Ligase</keyword>
<dbReference type="InterPro" id="IPR055128">
    <property type="entry name" value="HypF_C_2"/>
</dbReference>
<dbReference type="RefSeq" id="WP_129081844.1">
    <property type="nucleotide sequence ID" value="NZ_CP041070.1"/>
</dbReference>
<comment type="catalytic activity">
    <reaction evidence="7">
        <text>C-terminal L-cysteinyl-[HypE protein] + carbamoyl phosphate + ATP + H2O = C-terminal S-carboxamide-L-cysteinyl-[HypE protein] + AMP + phosphate + diphosphate + H(+)</text>
        <dbReference type="Rhea" id="RHEA:55636"/>
        <dbReference type="Rhea" id="RHEA-COMP:14247"/>
        <dbReference type="Rhea" id="RHEA-COMP:14392"/>
        <dbReference type="ChEBI" id="CHEBI:15377"/>
        <dbReference type="ChEBI" id="CHEBI:15378"/>
        <dbReference type="ChEBI" id="CHEBI:30616"/>
        <dbReference type="ChEBI" id="CHEBI:33019"/>
        <dbReference type="ChEBI" id="CHEBI:43474"/>
        <dbReference type="ChEBI" id="CHEBI:58228"/>
        <dbReference type="ChEBI" id="CHEBI:76913"/>
        <dbReference type="ChEBI" id="CHEBI:139126"/>
        <dbReference type="ChEBI" id="CHEBI:456215"/>
    </reaction>
</comment>
<dbReference type="InterPro" id="IPR043129">
    <property type="entry name" value="ATPase_NBD"/>
</dbReference>
<dbReference type="GO" id="GO:0016874">
    <property type="term" value="F:ligase activity"/>
    <property type="evidence" value="ECO:0007669"/>
    <property type="project" value="UniProtKB-UniRule"/>
</dbReference>
<dbReference type="InterPro" id="IPR036046">
    <property type="entry name" value="Acylphosphatase-like_dom_sf"/>
</dbReference>
<dbReference type="PROSITE" id="PS00150">
    <property type="entry name" value="ACYLPHOSPHATASE_1"/>
    <property type="match status" value="1"/>
</dbReference>
<dbReference type="AlphaFoldDB" id="A0A4Q0Y011"/>
<evidence type="ECO:0000256" key="2">
    <source>
        <dbReference type="ARBA" id="ARBA00008097"/>
    </source>
</evidence>
<dbReference type="GO" id="GO:0003725">
    <property type="term" value="F:double-stranded RNA binding"/>
    <property type="evidence" value="ECO:0007669"/>
    <property type="project" value="InterPro"/>
</dbReference>
<evidence type="ECO:0000256" key="3">
    <source>
        <dbReference type="ARBA" id="ARBA00022598"/>
    </source>
</evidence>
<keyword evidence="6" id="KW-0862">Zinc</keyword>
<evidence type="ECO:0000259" key="11">
    <source>
        <dbReference type="PROSITE" id="PS51163"/>
    </source>
</evidence>
<evidence type="ECO:0000256" key="4">
    <source>
        <dbReference type="ARBA" id="ARBA00022723"/>
    </source>
</evidence>
<dbReference type="InterPro" id="IPR041440">
    <property type="entry name" value="HypF_C"/>
</dbReference>
<comment type="caution">
    <text evidence="12">The sequence shown here is derived from an EMBL/GenBank/DDBJ whole genome shotgun (WGS) entry which is preliminary data.</text>
</comment>
<evidence type="ECO:0000256" key="1">
    <source>
        <dbReference type="ARBA" id="ARBA00004711"/>
    </source>
</evidence>
<dbReference type="Pfam" id="PF00708">
    <property type="entry name" value="Acylphosphatase"/>
    <property type="match status" value="1"/>
</dbReference>
<dbReference type="OrthoDB" id="9808093at2"/>
<dbReference type="InterPro" id="IPR017945">
    <property type="entry name" value="DHBP_synth_RibB-like_a/b_dom"/>
</dbReference>
<proteinExistence type="inferred from homology"/>
<keyword evidence="4" id="KW-0479">Metal-binding</keyword>
<dbReference type="InterPro" id="IPR004421">
    <property type="entry name" value="Carbamoyltransferase_HypF"/>
</dbReference>
<evidence type="ECO:0000256" key="5">
    <source>
        <dbReference type="ARBA" id="ARBA00022771"/>
    </source>
</evidence>
<dbReference type="InterPro" id="IPR017968">
    <property type="entry name" value="Acylphosphatase_CS"/>
</dbReference>
<dbReference type="SUPFAM" id="SSF53067">
    <property type="entry name" value="Actin-like ATPase domain"/>
    <property type="match status" value="1"/>
</dbReference>
<dbReference type="PANTHER" id="PTHR42959:SF1">
    <property type="entry name" value="CARBAMOYLTRANSFERASE HYPF"/>
    <property type="match status" value="1"/>
</dbReference>
<feature type="domain" description="Acylphosphatase-like" evidence="10">
    <location>
        <begin position="3"/>
        <end position="89"/>
    </location>
</feature>
<dbReference type="InterPro" id="IPR006070">
    <property type="entry name" value="Sua5-like_dom"/>
</dbReference>